<reference evidence="3 4" key="1">
    <citation type="submission" date="2018-08" db="EMBL/GenBank/DDBJ databases">
        <title>A genome reference for cultivated species of the human gut microbiota.</title>
        <authorList>
            <person name="Zou Y."/>
            <person name="Xue W."/>
            <person name="Luo G."/>
        </authorList>
    </citation>
    <scope>NUCLEOTIDE SEQUENCE [LARGE SCALE GENOMIC DNA]</scope>
    <source>
        <strain evidence="3 4">OF01-3</strain>
    </source>
</reference>
<dbReference type="Proteomes" id="UP000261011">
    <property type="component" value="Unassembled WGS sequence"/>
</dbReference>
<name>A0A3E2TFW1_9FIRM</name>
<evidence type="ECO:0000313" key="4">
    <source>
        <dbReference type="Proteomes" id="UP000261011"/>
    </source>
</evidence>
<dbReference type="InterPro" id="IPR025164">
    <property type="entry name" value="Toastrack_DUF4097"/>
</dbReference>
<feature type="domain" description="YvlB/LiaX N-terminal" evidence="2">
    <location>
        <begin position="3"/>
        <end position="33"/>
    </location>
</feature>
<dbReference type="Pfam" id="PF22746">
    <property type="entry name" value="SHOCT-like_DUF2089-C"/>
    <property type="match status" value="1"/>
</dbReference>
<dbReference type="OrthoDB" id="2240743at2"/>
<accession>A0A3E2TFW1</accession>
<proteinExistence type="predicted"/>
<evidence type="ECO:0000259" key="2">
    <source>
        <dbReference type="Pfam" id="PF22746"/>
    </source>
</evidence>
<dbReference type="EMBL" id="QVEU01000008">
    <property type="protein sequence ID" value="RGB74874.1"/>
    <property type="molecule type" value="Genomic_DNA"/>
</dbReference>
<comment type="caution">
    <text evidence="3">The sequence shown here is derived from an EMBL/GenBank/DDBJ whole genome shotgun (WGS) entry which is preliminary data.</text>
</comment>
<protein>
    <submittedName>
        <fullName evidence="3">Uncharacterized protein</fullName>
    </submittedName>
</protein>
<dbReference type="Pfam" id="PF13349">
    <property type="entry name" value="DUF4097"/>
    <property type="match status" value="1"/>
</dbReference>
<evidence type="ECO:0000313" key="3">
    <source>
        <dbReference type="EMBL" id="RGB74874.1"/>
    </source>
</evidence>
<gene>
    <name evidence="3" type="ORF">DXA39_07650</name>
</gene>
<dbReference type="RefSeq" id="WP_117522128.1">
    <property type="nucleotide sequence ID" value="NZ_QVEU01000008.1"/>
</dbReference>
<organism evidence="3 4">
    <name type="scientific">Anaerococcus nagyae</name>
    <dbReference type="NCBI Taxonomy" id="1755241"/>
    <lineage>
        <taxon>Bacteria</taxon>
        <taxon>Bacillati</taxon>
        <taxon>Bacillota</taxon>
        <taxon>Tissierellia</taxon>
        <taxon>Tissierellales</taxon>
        <taxon>Peptoniphilaceae</taxon>
        <taxon>Anaerococcus</taxon>
    </lineage>
</organism>
<dbReference type="AlphaFoldDB" id="A0A3E2TFW1"/>
<keyword evidence="4" id="KW-1185">Reference proteome</keyword>
<feature type="domain" description="DUF4097" evidence="1">
    <location>
        <begin position="90"/>
        <end position="343"/>
    </location>
</feature>
<dbReference type="InterPro" id="IPR053959">
    <property type="entry name" value="YvlB/LiaX_N"/>
</dbReference>
<sequence length="350" mass="38582">MNDEKQMILEMLKEGKITVEEASNLIDALGGKKSRSNSDFVSKLSKSLDSVIKRTSETISNFDLDNIDINQFNIKGETNTHKEMRIDDEINSINIDIPNGKVLVERASDSAITLTQDIWAKKGDLLDYLEIDINGDNLEVGINESYHNFDATSILHLSLGKNLYDNLDIDLINGNIEIEDVDFNATNINSVNAKINIINSCGNIDVNNTNGKIDLKNTNGYLSVNNVNGSVYLSNISGECADINAVSGNIRVDGLDVKKYKADTHSGNIRIYNIKDSKEVKLNSGFGNITVDSQDFTGDIKANVLSQGLNISDKYKNKMQKNKGYEISTNVDKTDLEINASAGFGKINLR</sequence>
<evidence type="ECO:0000259" key="1">
    <source>
        <dbReference type="Pfam" id="PF13349"/>
    </source>
</evidence>